<dbReference type="SUPFAM" id="SSF53448">
    <property type="entry name" value="Nucleotide-diphospho-sugar transferases"/>
    <property type="match status" value="1"/>
</dbReference>
<name>A0A6M1QV58_9ACTN</name>
<dbReference type="RefSeq" id="WP_165109478.1">
    <property type="nucleotide sequence ID" value="NZ_JAALAA010000002.1"/>
</dbReference>
<dbReference type="Proteomes" id="UP000483261">
    <property type="component" value="Unassembled WGS sequence"/>
</dbReference>
<dbReference type="PANTHER" id="PTHR36529:SF1">
    <property type="entry name" value="GLYCOSYLTRANSFERASE"/>
    <property type="match status" value="1"/>
</dbReference>
<reference evidence="1 2" key="1">
    <citation type="submission" date="2020-02" db="EMBL/GenBank/DDBJ databases">
        <title>Whole-genome analyses of novel actinobacteria.</title>
        <authorList>
            <person name="Sahin N."/>
        </authorList>
    </citation>
    <scope>NUCLEOTIDE SEQUENCE [LARGE SCALE GENOMIC DNA]</scope>
    <source>
        <strain evidence="1 2">KC13</strain>
    </source>
</reference>
<accession>A0A6M1QV58</accession>
<dbReference type="Gene3D" id="3.90.550.10">
    <property type="entry name" value="Spore Coat Polysaccharide Biosynthesis Protein SpsA, Chain A"/>
    <property type="match status" value="1"/>
</dbReference>
<dbReference type="PANTHER" id="PTHR36529">
    <property type="entry name" value="SLL1095 PROTEIN"/>
    <property type="match status" value="1"/>
</dbReference>
<proteinExistence type="predicted"/>
<evidence type="ECO:0000313" key="1">
    <source>
        <dbReference type="EMBL" id="NGN91714.1"/>
    </source>
</evidence>
<gene>
    <name evidence="1" type="ORF">G5C66_03025</name>
</gene>
<comment type="caution">
    <text evidence="1">The sequence shown here is derived from an EMBL/GenBank/DDBJ whole genome shotgun (WGS) entry which is preliminary data.</text>
</comment>
<dbReference type="AlphaFoldDB" id="A0A6M1QV58"/>
<dbReference type="InterPro" id="IPR018641">
    <property type="entry name" value="Trfase_1_rSAM/seldom-assoc"/>
</dbReference>
<sequence>MTAPTLLLVAKAPVPGLVKTRLAAEIGDAAATALAAAALLDTIDACALAVGTDRCRLSLSGDVAVAFRTDEIEAAIAGWTVTPQRGSGLGERLANAHADVTGPVVQIGMDTPQVTTARLLAVADGLEAADAVLAPAEDGGWWALALRDPSAATVLRDVPMSTPETYAATRSALERLGLRVAVGERLRDVDHLADVAPVAAAAPTTRFAAVAAEIVRVAR</sequence>
<protein>
    <submittedName>
        <fullName evidence="1">DUF2064 domain-containing protein</fullName>
    </submittedName>
</protein>
<keyword evidence="2" id="KW-1185">Reference proteome</keyword>
<dbReference type="InterPro" id="IPR029044">
    <property type="entry name" value="Nucleotide-diphossugar_trans"/>
</dbReference>
<dbReference type="Pfam" id="PF09837">
    <property type="entry name" value="DUF2064"/>
    <property type="match status" value="1"/>
</dbReference>
<organism evidence="1 2">
    <name type="scientific">Nocardioides turkmenicus</name>
    <dbReference type="NCBI Taxonomy" id="2711220"/>
    <lineage>
        <taxon>Bacteria</taxon>
        <taxon>Bacillati</taxon>
        <taxon>Actinomycetota</taxon>
        <taxon>Actinomycetes</taxon>
        <taxon>Propionibacteriales</taxon>
        <taxon>Nocardioidaceae</taxon>
        <taxon>Nocardioides</taxon>
    </lineage>
</organism>
<evidence type="ECO:0000313" key="2">
    <source>
        <dbReference type="Proteomes" id="UP000483261"/>
    </source>
</evidence>
<dbReference type="EMBL" id="JAALAA010000002">
    <property type="protein sequence ID" value="NGN91714.1"/>
    <property type="molecule type" value="Genomic_DNA"/>
</dbReference>